<keyword evidence="1" id="KW-0472">Membrane</keyword>
<dbReference type="RefSeq" id="WP_387415695.1">
    <property type="nucleotide sequence ID" value="NZ_JBIASD010000022.1"/>
</dbReference>
<gene>
    <name evidence="3" type="ORF">ACFYXI_28465</name>
</gene>
<feature type="transmembrane region" description="Helical" evidence="1">
    <location>
        <begin position="406"/>
        <end position="427"/>
    </location>
</feature>
<organism evidence="3 4">
    <name type="scientific">Microtetraspora malaysiensis</name>
    <dbReference type="NCBI Taxonomy" id="161358"/>
    <lineage>
        <taxon>Bacteria</taxon>
        <taxon>Bacillati</taxon>
        <taxon>Actinomycetota</taxon>
        <taxon>Actinomycetes</taxon>
        <taxon>Streptosporangiales</taxon>
        <taxon>Streptosporangiaceae</taxon>
        <taxon>Microtetraspora</taxon>
    </lineage>
</organism>
<feature type="transmembrane region" description="Helical" evidence="1">
    <location>
        <begin position="236"/>
        <end position="260"/>
    </location>
</feature>
<keyword evidence="4" id="KW-1185">Reference proteome</keyword>
<evidence type="ECO:0000313" key="4">
    <source>
        <dbReference type="Proteomes" id="UP001602013"/>
    </source>
</evidence>
<dbReference type="PIRSF" id="PIRSF026631">
    <property type="entry name" value="UCP026631"/>
    <property type="match status" value="1"/>
</dbReference>
<dbReference type="EMBL" id="JBIASD010000022">
    <property type="protein sequence ID" value="MFF3669531.1"/>
    <property type="molecule type" value="Genomic_DNA"/>
</dbReference>
<evidence type="ECO:0000256" key="1">
    <source>
        <dbReference type="SAM" id="Phobius"/>
    </source>
</evidence>
<feature type="transmembrane region" description="Helical" evidence="1">
    <location>
        <begin position="26"/>
        <end position="48"/>
    </location>
</feature>
<sequence>MTSHDALPRTARAAVSHGRGRLSGRLVLVNLSIPAAPVALFLAGLLVTGGETNLQVLITLGSLLLACLVVCGISLARWLTTRYRLTAERFELRSGLFLRSRRTIPINRIRAVDLTANPVHRIFGLTTLRIDADGQGAPAGRGLRLDGLTKADAAELRSLIIERRDRDHARNAVDGDGLVSELDRSWIRYAPLTVWGVGSVLAGAGSVYRTLHEMKIDPLELGVVKDLVNRFGSVPLWYGVLLATLAVAALGVACSTATFIESWSGYELRRTEGGVLRIRRGLLATRSVTIEEDRLRGVELIEPIPLRWAKGAKLNAVAGGLGDREENRRRRALTPPIPRDEVLRVAAEVLPASASPEERNLLTRDGLAPHPRAALRRRINRALTAAIAIAAVPIGLGLWLDPALVTIGWITGLALAAALTALAYDAYRTLGHAVRGRYLAIACGAFAHRTVVLRREGIIGWNITRSPFQRRAGLLTLGATVSAGDGVYKVRDVSVARGLALAEAAVPGMLAPFVERDPAAGR</sequence>
<dbReference type="Pfam" id="PF03703">
    <property type="entry name" value="bPH_2"/>
    <property type="match status" value="2"/>
</dbReference>
<feature type="transmembrane region" description="Helical" evidence="1">
    <location>
        <begin position="192"/>
        <end position="211"/>
    </location>
</feature>
<feature type="domain" description="YdbS-like PH" evidence="2">
    <location>
        <begin position="427"/>
        <end position="502"/>
    </location>
</feature>
<reference evidence="3 4" key="1">
    <citation type="submission" date="2024-10" db="EMBL/GenBank/DDBJ databases">
        <title>The Natural Products Discovery Center: Release of the First 8490 Sequenced Strains for Exploring Actinobacteria Biosynthetic Diversity.</title>
        <authorList>
            <person name="Kalkreuter E."/>
            <person name="Kautsar S.A."/>
            <person name="Yang D."/>
            <person name="Bader C.D."/>
            <person name="Teijaro C.N."/>
            <person name="Fluegel L."/>
            <person name="Davis C.M."/>
            <person name="Simpson J.R."/>
            <person name="Lauterbach L."/>
            <person name="Steele A.D."/>
            <person name="Gui C."/>
            <person name="Meng S."/>
            <person name="Li G."/>
            <person name="Viehrig K."/>
            <person name="Ye F."/>
            <person name="Su P."/>
            <person name="Kiefer A.F."/>
            <person name="Nichols A."/>
            <person name="Cepeda A.J."/>
            <person name="Yan W."/>
            <person name="Fan B."/>
            <person name="Jiang Y."/>
            <person name="Adhikari A."/>
            <person name="Zheng C.-J."/>
            <person name="Schuster L."/>
            <person name="Cowan T.M."/>
            <person name="Smanski M.J."/>
            <person name="Chevrette M.G."/>
            <person name="De Carvalho L.P.S."/>
            <person name="Shen B."/>
        </authorList>
    </citation>
    <scope>NUCLEOTIDE SEQUENCE [LARGE SCALE GENOMIC DNA]</scope>
    <source>
        <strain evidence="3 4">NPDC002173</strain>
    </source>
</reference>
<comment type="caution">
    <text evidence="3">The sequence shown here is derived from an EMBL/GenBank/DDBJ whole genome shotgun (WGS) entry which is preliminary data.</text>
</comment>
<protein>
    <submittedName>
        <fullName evidence="3">PH domain-containing protein</fullName>
    </submittedName>
</protein>
<dbReference type="PANTHER" id="PTHR34473">
    <property type="entry name" value="UPF0699 TRANSMEMBRANE PROTEIN YDBS"/>
    <property type="match status" value="1"/>
</dbReference>
<dbReference type="InterPro" id="IPR005182">
    <property type="entry name" value="YdbS-like_PH"/>
</dbReference>
<name>A0ABW6SX51_9ACTN</name>
<evidence type="ECO:0000313" key="3">
    <source>
        <dbReference type="EMBL" id="MFF3669531.1"/>
    </source>
</evidence>
<accession>A0ABW6SX51</accession>
<dbReference type="PANTHER" id="PTHR34473:SF2">
    <property type="entry name" value="UPF0699 TRANSMEMBRANE PROTEIN YDBT"/>
    <property type="match status" value="1"/>
</dbReference>
<dbReference type="Proteomes" id="UP001602013">
    <property type="component" value="Unassembled WGS sequence"/>
</dbReference>
<keyword evidence="1" id="KW-1133">Transmembrane helix</keyword>
<evidence type="ECO:0000259" key="2">
    <source>
        <dbReference type="Pfam" id="PF03703"/>
    </source>
</evidence>
<feature type="transmembrane region" description="Helical" evidence="1">
    <location>
        <begin position="382"/>
        <end position="400"/>
    </location>
</feature>
<proteinExistence type="predicted"/>
<keyword evidence="1" id="KW-0812">Transmembrane</keyword>
<feature type="domain" description="YdbS-like PH" evidence="2">
    <location>
        <begin position="78"/>
        <end position="159"/>
    </location>
</feature>
<dbReference type="InterPro" id="IPR014529">
    <property type="entry name" value="UCP026631"/>
</dbReference>
<feature type="transmembrane region" description="Helical" evidence="1">
    <location>
        <begin position="54"/>
        <end position="79"/>
    </location>
</feature>